<name>A0A0H4TBY5_9BACT</name>
<dbReference type="PANTHER" id="PTHR12934">
    <property type="entry name" value="50S RIBOSOMAL PROTEIN L15"/>
    <property type="match status" value="1"/>
</dbReference>
<dbReference type="PANTHER" id="PTHR12934:SF11">
    <property type="entry name" value="LARGE RIBOSOMAL SUBUNIT PROTEIN UL15M"/>
    <property type="match status" value="1"/>
</dbReference>
<dbReference type="GO" id="GO:0006412">
    <property type="term" value="P:translation"/>
    <property type="evidence" value="ECO:0007669"/>
    <property type="project" value="UniProtKB-UniRule"/>
</dbReference>
<evidence type="ECO:0000256" key="1">
    <source>
        <dbReference type="ARBA" id="ARBA00007320"/>
    </source>
</evidence>
<dbReference type="GO" id="GO:0022625">
    <property type="term" value="C:cytosolic large ribosomal subunit"/>
    <property type="evidence" value="ECO:0007669"/>
    <property type="project" value="TreeGrafter"/>
</dbReference>
<dbReference type="InterPro" id="IPR030878">
    <property type="entry name" value="Ribosomal_uL15"/>
</dbReference>
<dbReference type="InterPro" id="IPR005749">
    <property type="entry name" value="Ribosomal_uL15_bac-type"/>
</dbReference>
<protein>
    <recommendedName>
        <fullName evidence="4">Large ribosomal subunit protein uL15</fullName>
    </recommendedName>
</protein>
<organism evidence="7">
    <name type="scientific">uncultured Microgenomates bacterium Rifle_16ft_4_minimus_5036</name>
    <dbReference type="NCBI Taxonomy" id="1665119"/>
    <lineage>
        <taxon>Bacteria</taxon>
        <taxon>Candidatus Microgenomatota</taxon>
        <taxon>environmental samples</taxon>
    </lineage>
</organism>
<comment type="similarity">
    <text evidence="1 4">Belongs to the universal ribosomal protein uL15 family.</text>
</comment>
<proteinExistence type="inferred from homology"/>
<keyword evidence="3 4" id="KW-0687">Ribonucleoprotein</keyword>
<dbReference type="EMBL" id="KT007036">
    <property type="protein sequence ID" value="AKQ04365.1"/>
    <property type="molecule type" value="Genomic_DNA"/>
</dbReference>
<dbReference type="HAMAP" id="MF_01341">
    <property type="entry name" value="Ribosomal_uL15"/>
    <property type="match status" value="1"/>
</dbReference>
<accession>A0A0H4TBY5</accession>
<keyword evidence="2 4" id="KW-0689">Ribosomal protein</keyword>
<dbReference type="GO" id="GO:0003735">
    <property type="term" value="F:structural constituent of ribosome"/>
    <property type="evidence" value="ECO:0007669"/>
    <property type="project" value="InterPro"/>
</dbReference>
<dbReference type="InterPro" id="IPR021131">
    <property type="entry name" value="Ribosomal_uL15/eL18"/>
</dbReference>
<dbReference type="Gene3D" id="3.100.10.10">
    <property type="match status" value="1"/>
</dbReference>
<reference evidence="7" key="1">
    <citation type="journal article" date="2015" name="ISME J.">
        <title>Aquifer environment selects for microbial species cohorts in sediment and groundwater.</title>
        <authorList>
            <person name="Hug L.A."/>
            <person name="Thomas B.C."/>
            <person name="Brown C.T."/>
            <person name="Frischkorn K.R."/>
            <person name="Williams K.H."/>
            <person name="Tringe S.G."/>
            <person name="Banfield J.F."/>
        </authorList>
    </citation>
    <scope>NUCLEOTIDE SEQUENCE</scope>
</reference>
<dbReference type="InterPro" id="IPR036227">
    <property type="entry name" value="Ribosomal_uL15/eL18_sf"/>
</dbReference>
<evidence type="ECO:0000256" key="5">
    <source>
        <dbReference type="SAM" id="MobiDB-lite"/>
    </source>
</evidence>
<dbReference type="NCBIfam" id="TIGR01071">
    <property type="entry name" value="rplO_bact"/>
    <property type="match status" value="1"/>
</dbReference>
<keyword evidence="4" id="KW-0694">RNA-binding</keyword>
<evidence type="ECO:0000313" key="7">
    <source>
        <dbReference type="EMBL" id="AKQ04365.1"/>
    </source>
</evidence>
<gene>
    <name evidence="4" type="primary">rplO</name>
</gene>
<dbReference type="SUPFAM" id="SSF52080">
    <property type="entry name" value="Ribosomal proteins L15p and L18e"/>
    <property type="match status" value="1"/>
</dbReference>
<evidence type="ECO:0000256" key="4">
    <source>
        <dbReference type="HAMAP-Rule" id="MF_01341"/>
    </source>
</evidence>
<feature type="compositionally biased region" description="Basic residues" evidence="5">
    <location>
        <begin position="1"/>
        <end position="16"/>
    </location>
</feature>
<dbReference type="GO" id="GO:0019843">
    <property type="term" value="F:rRNA binding"/>
    <property type="evidence" value="ECO:0007669"/>
    <property type="project" value="UniProtKB-UniRule"/>
</dbReference>
<sequence>MRALPKIKVRKSKRLGRGYGSGKGGHTSSRGQKGQKSRSSIGILFEGVKVRKSLYKRLPLRRGKGKFKAKGKPIAVNIEILNVLPQGSMVDVAMLVANKIVDSKDAEKYGVKILGNGKLEKKLTIALPVSKTVIKKVEKAGGKVVQSSE</sequence>
<comment type="function">
    <text evidence="4">Binds to the 23S rRNA.</text>
</comment>
<comment type="subunit">
    <text evidence="4">Part of the 50S ribosomal subunit.</text>
</comment>
<evidence type="ECO:0000259" key="6">
    <source>
        <dbReference type="Pfam" id="PF00828"/>
    </source>
</evidence>
<feature type="region of interest" description="Disordered" evidence="5">
    <location>
        <begin position="1"/>
        <end position="38"/>
    </location>
</feature>
<dbReference type="Pfam" id="PF00828">
    <property type="entry name" value="Ribosomal_L27A"/>
    <property type="match status" value="1"/>
</dbReference>
<keyword evidence="4" id="KW-0699">rRNA-binding</keyword>
<evidence type="ECO:0000256" key="2">
    <source>
        <dbReference type="ARBA" id="ARBA00022980"/>
    </source>
</evidence>
<evidence type="ECO:0000256" key="3">
    <source>
        <dbReference type="ARBA" id="ARBA00023274"/>
    </source>
</evidence>
<dbReference type="AlphaFoldDB" id="A0A0H4TBY5"/>
<feature type="domain" description="Large ribosomal subunit protein uL15/eL18" evidence="6">
    <location>
        <begin position="80"/>
        <end position="145"/>
    </location>
</feature>